<protein>
    <submittedName>
        <fullName evidence="1">Uncharacterized protein</fullName>
    </submittedName>
</protein>
<sequence>KKPSSGIVLTRGKWKWDVHECSLFRFSGIMRFHNVTKRSEVFITKVQGRSRLFSSECLDGIDTSIQIISRHPGGKPAPREDGYWPVYIIRAGEDTSIE</sequence>
<dbReference type="Proteomes" id="UP000824469">
    <property type="component" value="Unassembled WGS sequence"/>
</dbReference>
<keyword evidence="2" id="KW-1185">Reference proteome</keyword>
<proteinExistence type="predicted"/>
<gene>
    <name evidence="1" type="ORF">KI387_018720</name>
</gene>
<reference evidence="1 2" key="1">
    <citation type="journal article" date="2021" name="Nat. Plants">
        <title>The Taxus genome provides insights into paclitaxel biosynthesis.</title>
        <authorList>
            <person name="Xiong X."/>
            <person name="Gou J."/>
            <person name="Liao Q."/>
            <person name="Li Y."/>
            <person name="Zhou Q."/>
            <person name="Bi G."/>
            <person name="Li C."/>
            <person name="Du R."/>
            <person name="Wang X."/>
            <person name="Sun T."/>
            <person name="Guo L."/>
            <person name="Liang H."/>
            <person name="Lu P."/>
            <person name="Wu Y."/>
            <person name="Zhang Z."/>
            <person name="Ro D.K."/>
            <person name="Shang Y."/>
            <person name="Huang S."/>
            <person name="Yan J."/>
        </authorList>
    </citation>
    <scope>NUCLEOTIDE SEQUENCE [LARGE SCALE GENOMIC DNA]</scope>
    <source>
        <strain evidence="1">Ta-2019</strain>
    </source>
</reference>
<dbReference type="AlphaFoldDB" id="A0AA38G655"/>
<dbReference type="EMBL" id="JAHRHJ020000004">
    <property type="protein sequence ID" value="KAH9316951.1"/>
    <property type="molecule type" value="Genomic_DNA"/>
</dbReference>
<comment type="caution">
    <text evidence="1">The sequence shown here is derived from an EMBL/GenBank/DDBJ whole genome shotgun (WGS) entry which is preliminary data.</text>
</comment>
<feature type="non-terminal residue" evidence="1">
    <location>
        <position position="98"/>
    </location>
</feature>
<feature type="non-terminal residue" evidence="1">
    <location>
        <position position="1"/>
    </location>
</feature>
<evidence type="ECO:0000313" key="1">
    <source>
        <dbReference type="EMBL" id="KAH9316951.1"/>
    </source>
</evidence>
<organism evidence="1 2">
    <name type="scientific">Taxus chinensis</name>
    <name type="common">Chinese yew</name>
    <name type="synonym">Taxus wallichiana var. chinensis</name>
    <dbReference type="NCBI Taxonomy" id="29808"/>
    <lineage>
        <taxon>Eukaryota</taxon>
        <taxon>Viridiplantae</taxon>
        <taxon>Streptophyta</taxon>
        <taxon>Embryophyta</taxon>
        <taxon>Tracheophyta</taxon>
        <taxon>Spermatophyta</taxon>
        <taxon>Pinopsida</taxon>
        <taxon>Pinidae</taxon>
        <taxon>Conifers II</taxon>
        <taxon>Cupressales</taxon>
        <taxon>Taxaceae</taxon>
        <taxon>Taxus</taxon>
    </lineage>
</organism>
<evidence type="ECO:0000313" key="2">
    <source>
        <dbReference type="Proteomes" id="UP000824469"/>
    </source>
</evidence>
<name>A0AA38G655_TAXCH</name>
<accession>A0AA38G655</accession>